<gene>
    <name evidence="7" type="primary">bglA_4</name>
    <name evidence="7" type="ORF">CRLFYP8_00837</name>
</gene>
<dbReference type="Pfam" id="PF00232">
    <property type="entry name" value="Glyco_hydro_1"/>
    <property type="match status" value="1"/>
</dbReference>
<evidence type="ECO:0000256" key="5">
    <source>
        <dbReference type="RuleBase" id="RU003690"/>
    </source>
</evidence>
<dbReference type="SUPFAM" id="SSF51445">
    <property type="entry name" value="(Trans)glycosidases"/>
    <property type="match status" value="1"/>
</dbReference>
<dbReference type="GO" id="GO:0008706">
    <property type="term" value="F:6-phospho-beta-glucosidase activity"/>
    <property type="evidence" value="ECO:0007669"/>
    <property type="project" value="UniProtKB-EC"/>
</dbReference>
<dbReference type="EMBL" id="CACRTL010000003">
    <property type="protein sequence ID" value="VYT58408.1"/>
    <property type="molecule type" value="Genomic_DNA"/>
</dbReference>
<dbReference type="InterPro" id="IPR018120">
    <property type="entry name" value="Glyco_hydro_1_AS"/>
</dbReference>
<evidence type="ECO:0000256" key="3">
    <source>
        <dbReference type="ARBA" id="ARBA00023295"/>
    </source>
</evidence>
<name>A0A6N2XYV1_9FIRM</name>
<evidence type="ECO:0000256" key="2">
    <source>
        <dbReference type="ARBA" id="ARBA00022801"/>
    </source>
</evidence>
<dbReference type="PANTHER" id="PTHR10353">
    <property type="entry name" value="GLYCOSYL HYDROLASE"/>
    <property type="match status" value="1"/>
</dbReference>
<feature type="active site" description="Nucleophile" evidence="4">
    <location>
        <position position="364"/>
    </location>
</feature>
<keyword evidence="3 6" id="KW-0326">Glycosidase</keyword>
<dbReference type="FunFam" id="3.20.20.80:FF:000004">
    <property type="entry name" value="Beta-glucosidase 6-phospho-beta-glucosidase"/>
    <property type="match status" value="1"/>
</dbReference>
<dbReference type="InterPro" id="IPR033132">
    <property type="entry name" value="GH_1_N_CS"/>
</dbReference>
<dbReference type="RefSeq" id="WP_009299564.1">
    <property type="nucleotide sequence ID" value="NZ_AP031443.1"/>
</dbReference>
<evidence type="ECO:0000256" key="4">
    <source>
        <dbReference type="PROSITE-ProRule" id="PRU10055"/>
    </source>
</evidence>
<evidence type="ECO:0000256" key="6">
    <source>
        <dbReference type="RuleBase" id="RU004468"/>
    </source>
</evidence>
<proteinExistence type="inferred from homology"/>
<evidence type="ECO:0000313" key="7">
    <source>
        <dbReference type="EMBL" id="VYT58408.1"/>
    </source>
</evidence>
<comment type="similarity">
    <text evidence="1 5">Belongs to the glycosyl hydrolase 1 family.</text>
</comment>
<evidence type="ECO:0000256" key="1">
    <source>
        <dbReference type="ARBA" id="ARBA00010838"/>
    </source>
</evidence>
<dbReference type="PROSITE" id="PS00653">
    <property type="entry name" value="GLYCOSYL_HYDROL_F1_2"/>
    <property type="match status" value="1"/>
</dbReference>
<dbReference type="InterPro" id="IPR001360">
    <property type="entry name" value="Glyco_hydro_1"/>
</dbReference>
<dbReference type="GO" id="GO:0005829">
    <property type="term" value="C:cytosol"/>
    <property type="evidence" value="ECO:0007669"/>
    <property type="project" value="TreeGrafter"/>
</dbReference>
<dbReference type="GeneID" id="64196761"/>
<reference evidence="7" key="1">
    <citation type="submission" date="2019-11" db="EMBL/GenBank/DDBJ databases">
        <authorList>
            <person name="Feng L."/>
        </authorList>
    </citation>
    <scope>NUCLEOTIDE SEQUENCE</scope>
    <source>
        <strain evidence="7">CramosumLFYP8</strain>
    </source>
</reference>
<dbReference type="InterPro" id="IPR017853">
    <property type="entry name" value="GH"/>
</dbReference>
<dbReference type="EC" id="3.2.1.86" evidence="7"/>
<keyword evidence="2 6" id="KW-0378">Hydrolase</keyword>
<dbReference type="AlphaFoldDB" id="A0A6N2XYV1"/>
<protein>
    <submittedName>
        <fullName evidence="7">6-phospho-beta-glucosidase BglA</fullName>
        <ecNumber evidence="7">3.2.1.86</ecNumber>
    </submittedName>
</protein>
<dbReference type="PROSITE" id="PS00572">
    <property type="entry name" value="GLYCOSYL_HYDROL_F1_1"/>
    <property type="match status" value="1"/>
</dbReference>
<dbReference type="PRINTS" id="PR00131">
    <property type="entry name" value="GLHYDRLASE1"/>
</dbReference>
<dbReference type="Gene3D" id="3.20.20.80">
    <property type="entry name" value="Glycosidases"/>
    <property type="match status" value="1"/>
</dbReference>
<organism evidence="7">
    <name type="scientific">Thomasclavelia ramosa</name>
    <dbReference type="NCBI Taxonomy" id="1547"/>
    <lineage>
        <taxon>Bacteria</taxon>
        <taxon>Bacillati</taxon>
        <taxon>Bacillota</taxon>
        <taxon>Erysipelotrichia</taxon>
        <taxon>Erysipelotrichales</taxon>
        <taxon>Coprobacillaceae</taxon>
        <taxon>Thomasclavelia</taxon>
    </lineage>
</organism>
<dbReference type="GO" id="GO:0016052">
    <property type="term" value="P:carbohydrate catabolic process"/>
    <property type="evidence" value="ECO:0007669"/>
    <property type="project" value="TreeGrafter"/>
</dbReference>
<accession>A0A6N2XYV1</accession>
<dbReference type="PANTHER" id="PTHR10353:SF296">
    <property type="entry name" value="6-PHOSPHO-BETA-GLUCOSIDASE"/>
    <property type="match status" value="1"/>
</dbReference>
<sequence>MKIKDNFLWGGATAANQYEGAYREDGKGLSIADVEMGSSHGVPREIHDRVQSGCYYPSHEGIDFYHHYQEDIALFAKMGFKCFRMSINWPRIFPNGDEYEPNQAGLEFYDRVFAELAKYQIEPIVTLSHYETPLYLVQKYGSWRNRKLIDFFERFCEVIFTRYREQVRYWMTFNEINEVMNQEMPYHQAGIIYQPGENHGDVKLQVSHHLMIASAKAVILGHRINPEFKIGCMLQYPMTYGATCRPQDELAKRLSMLPNFYYSDVMVRGHYTNTCRAQAKRLNGNFITIKGDEEILQAGKVDYIAISYYFSSIASYSKDSEIKVTRDNPYLSVNDWNWPIDPLGLRLSLNELYDRYQVPLFVVENGLGAIDEIEEDGTINDDYRIAYLASHIDALRDAIEIDEVDVIGYTCWGPIDIISVGTGEMKKRYGFIYVDKDDQGMGTLKRSKKKSFDWYKQVIASNGYDTSYKGMKNNETK</sequence>